<evidence type="ECO:0000313" key="11">
    <source>
        <dbReference type="EMBL" id="TPX50792.1"/>
    </source>
</evidence>
<dbReference type="PANTHER" id="PTHR13018">
    <property type="entry name" value="PROBABLE MEMBRANE PROTEIN DUF221-RELATED"/>
    <property type="match status" value="1"/>
</dbReference>
<dbReference type="OrthoDB" id="1076608at2759"/>
<reference evidence="11 12" key="1">
    <citation type="journal article" date="2019" name="Sci. Rep.">
        <title>Comparative genomics of chytrid fungi reveal insights into the obligate biotrophic and pathogenic lifestyle of Synchytrium endobioticum.</title>
        <authorList>
            <person name="van de Vossenberg B.T.L.H."/>
            <person name="Warris S."/>
            <person name="Nguyen H.D.T."/>
            <person name="van Gent-Pelzer M.P.E."/>
            <person name="Joly D.L."/>
            <person name="van de Geest H.C."/>
            <person name="Bonants P.J.M."/>
            <person name="Smith D.S."/>
            <person name="Levesque C.A."/>
            <person name="van der Lee T.A.J."/>
        </authorList>
    </citation>
    <scope>NUCLEOTIDE SEQUENCE [LARGE SCALE GENOMIC DNA]</scope>
    <source>
        <strain evidence="11 12">CBS 675.73</strain>
    </source>
</reference>
<proteinExistence type="inferred from homology"/>
<dbReference type="Proteomes" id="UP000320333">
    <property type="component" value="Unassembled WGS sequence"/>
</dbReference>
<keyword evidence="6 7" id="KW-0472">Membrane</keyword>
<evidence type="ECO:0000256" key="7">
    <source>
        <dbReference type="SAM" id="Phobius"/>
    </source>
</evidence>
<dbReference type="GO" id="GO:0005886">
    <property type="term" value="C:plasma membrane"/>
    <property type="evidence" value="ECO:0007669"/>
    <property type="project" value="TreeGrafter"/>
</dbReference>
<comment type="similarity">
    <text evidence="2">Belongs to the CSC1 (TC 1.A.17) family.</text>
</comment>
<keyword evidence="3" id="KW-0813">Transport</keyword>
<feature type="transmembrane region" description="Helical" evidence="7">
    <location>
        <begin position="20"/>
        <end position="44"/>
    </location>
</feature>
<evidence type="ECO:0000256" key="6">
    <source>
        <dbReference type="ARBA" id="ARBA00023136"/>
    </source>
</evidence>
<feature type="transmembrane region" description="Helical" evidence="7">
    <location>
        <begin position="636"/>
        <end position="658"/>
    </location>
</feature>
<accession>A0A507DGJ1</accession>
<feature type="transmembrane region" description="Helical" evidence="7">
    <location>
        <begin position="665"/>
        <end position="683"/>
    </location>
</feature>
<feature type="domain" description="CSC1/OSCA1-like 7TM region" evidence="8">
    <location>
        <begin position="388"/>
        <end position="659"/>
    </location>
</feature>
<feature type="domain" description="CSC1/OSCA1-like N-terminal transmembrane" evidence="9">
    <location>
        <begin position="23"/>
        <end position="167"/>
    </location>
</feature>
<keyword evidence="12" id="KW-1185">Reference proteome</keyword>
<dbReference type="PANTHER" id="PTHR13018:SF139">
    <property type="entry name" value="PHOSPHATE METABOLISM PROTEIN 7"/>
    <property type="match status" value="1"/>
</dbReference>
<evidence type="ECO:0000256" key="5">
    <source>
        <dbReference type="ARBA" id="ARBA00022989"/>
    </source>
</evidence>
<name>A0A507DGJ1_9FUNG</name>
<evidence type="ECO:0000259" key="9">
    <source>
        <dbReference type="Pfam" id="PF13967"/>
    </source>
</evidence>
<dbReference type="InterPro" id="IPR045122">
    <property type="entry name" value="Csc1-like"/>
</dbReference>
<dbReference type="Pfam" id="PF02714">
    <property type="entry name" value="RSN1_7TM"/>
    <property type="match status" value="1"/>
</dbReference>
<protein>
    <recommendedName>
        <fullName evidence="13">CSC1/OSCA1-like 7TM region domain-containing protein</fullName>
    </recommendedName>
</protein>
<feature type="transmembrane region" description="Helical" evidence="7">
    <location>
        <begin position="437"/>
        <end position="461"/>
    </location>
</feature>
<feature type="transmembrane region" description="Helical" evidence="7">
    <location>
        <begin position="481"/>
        <end position="503"/>
    </location>
</feature>
<evidence type="ECO:0000256" key="3">
    <source>
        <dbReference type="ARBA" id="ARBA00022448"/>
    </source>
</evidence>
<dbReference type="STRING" id="246404.A0A507DGJ1"/>
<feature type="transmembrane region" description="Helical" evidence="7">
    <location>
        <begin position="105"/>
        <end position="127"/>
    </location>
</feature>
<feature type="domain" description="CSC1/OSCA1-like cytosolic" evidence="10">
    <location>
        <begin position="189"/>
        <end position="375"/>
    </location>
</feature>
<organism evidence="11 12">
    <name type="scientific">Chytriomyces confervae</name>
    <dbReference type="NCBI Taxonomy" id="246404"/>
    <lineage>
        <taxon>Eukaryota</taxon>
        <taxon>Fungi</taxon>
        <taxon>Fungi incertae sedis</taxon>
        <taxon>Chytridiomycota</taxon>
        <taxon>Chytridiomycota incertae sedis</taxon>
        <taxon>Chytridiomycetes</taxon>
        <taxon>Chytridiales</taxon>
        <taxon>Chytriomycetaceae</taxon>
        <taxon>Chytriomyces</taxon>
    </lineage>
</organism>
<gene>
    <name evidence="11" type="ORF">CcCBS67573_g10069</name>
</gene>
<sequence>MNDTSPSNSTLSPTVMDISFGNFQAALLFNGLLAIGLLLGFLIARARFPATYASRVFAVPQALQPHSLGFGVFSAISKVLVSDKELLDKCGVDAFAAIFHVRTMAVLFASIGLPAALVLIPINVTGGNGLQGINLLTLGNVADEKKLWAHFLFALYAITLTLYAIFRIINESVRLRVSYRTDSLFSNKVMMVRDVPPEWRNEAEIAEIFNRACENCVEEVIIPRVIPFTQGLVSKEHLAARNKLEASVSVFFSKISRLSHQGTAADSESDSAVDKPNEIITDEAVLKLRPKHRSPVITGKKVDSITEYAKAMRDAQRELSLLHSVSDSERMSTVFVVFREPFQAHLMSRSIVYNTPWVMGQKFPSVAADDVIWANANTTYFHREWRFLSTKLITFGMIIFWGAIVAATLTFTDLANLGKSIPAFQTFLNNNPQFSKLIGGVLPPVVVAVLISLVPPILRLLSVFGGSPLRTYTEQEVFSQFFSFQLINVFAVNVIGSSILASFNAIKDNPSSILDILAKSIPQSANFFIQYLLVQGLLAPSLEIVQAARLITGPIILYLFGKSPRSVLKSRQPPSFSYAESVATHGLTVTIGLVFCILSPMVLVFVVLYFSLYTMVYTYQMQYVYLAVKSTGGGKFLYTAANHMYVGLFIMEFMILAIFLLSKNLTISGLMVLIVAVTIWSFSQAQQFQSIIDTIPVSSVAGKTTQYSGGILLSDKMTRWVKYLVPSRPEEEDASLVQSGAEVLTAANTPVSGSAPDIVLAAAAESSVHVDIEHIGADKTPEKHAAKKVSASAMYTDPSMGNLDLKVWIPQCGVGNVYREIVNEIVAGTDTISESQIVSVGAGVDDKGNVGISNGKYAEMSAL</sequence>
<comment type="subcellular location">
    <subcellularLocation>
        <location evidence="1">Membrane</location>
        <topology evidence="1">Multi-pass membrane protein</topology>
    </subcellularLocation>
</comment>
<evidence type="ECO:0000259" key="10">
    <source>
        <dbReference type="Pfam" id="PF14703"/>
    </source>
</evidence>
<dbReference type="EMBL" id="QEAP01001152">
    <property type="protein sequence ID" value="TPX50792.1"/>
    <property type="molecule type" value="Genomic_DNA"/>
</dbReference>
<keyword evidence="5 7" id="KW-1133">Transmembrane helix</keyword>
<feature type="transmembrane region" description="Helical" evidence="7">
    <location>
        <begin position="147"/>
        <end position="166"/>
    </location>
</feature>
<dbReference type="Pfam" id="PF14703">
    <property type="entry name" value="PHM7_cyt"/>
    <property type="match status" value="1"/>
</dbReference>
<feature type="transmembrane region" description="Helical" evidence="7">
    <location>
        <begin position="392"/>
        <end position="417"/>
    </location>
</feature>
<evidence type="ECO:0000256" key="4">
    <source>
        <dbReference type="ARBA" id="ARBA00022692"/>
    </source>
</evidence>
<keyword evidence="4 7" id="KW-0812">Transmembrane</keyword>
<dbReference type="GO" id="GO:0005227">
    <property type="term" value="F:calcium-activated cation channel activity"/>
    <property type="evidence" value="ECO:0007669"/>
    <property type="project" value="InterPro"/>
</dbReference>
<feature type="transmembrane region" description="Helical" evidence="7">
    <location>
        <begin position="582"/>
        <end position="612"/>
    </location>
</feature>
<evidence type="ECO:0000256" key="1">
    <source>
        <dbReference type="ARBA" id="ARBA00004141"/>
    </source>
</evidence>
<dbReference type="InterPro" id="IPR032880">
    <property type="entry name" value="CSC1/OSCA1-like_N"/>
</dbReference>
<evidence type="ECO:0000259" key="8">
    <source>
        <dbReference type="Pfam" id="PF02714"/>
    </source>
</evidence>
<dbReference type="InterPro" id="IPR003864">
    <property type="entry name" value="CSC1/OSCA1-like_7TM"/>
</dbReference>
<dbReference type="AlphaFoldDB" id="A0A507DGJ1"/>
<dbReference type="Pfam" id="PF13967">
    <property type="entry name" value="RSN1_TM"/>
    <property type="match status" value="1"/>
</dbReference>
<comment type="caution">
    <text evidence="11">The sequence shown here is derived from an EMBL/GenBank/DDBJ whole genome shotgun (WGS) entry which is preliminary data.</text>
</comment>
<evidence type="ECO:0008006" key="13">
    <source>
        <dbReference type="Google" id="ProtNLM"/>
    </source>
</evidence>
<dbReference type="InterPro" id="IPR027815">
    <property type="entry name" value="CSC1/OSCA1-like_cyt"/>
</dbReference>
<evidence type="ECO:0000313" key="12">
    <source>
        <dbReference type="Proteomes" id="UP000320333"/>
    </source>
</evidence>
<evidence type="ECO:0000256" key="2">
    <source>
        <dbReference type="ARBA" id="ARBA00007779"/>
    </source>
</evidence>